<accession>A0A835QCP4</accession>
<sequence length="152" mass="17175">MTWNAAFAANARRYADGGGGRWCGLDELRLCLSYYAPSLPDRFLRFYAYSNPSKRYPNLPPGNLGGFPLIGQAIHLMRSDSCAPRKFTSSERVFQCSYLRSVKAIMRKWSMLSITGGIHREMRSMAVKFTSSVKLRTLFIDIHRQAVEILGG</sequence>
<organism evidence="1 2">
    <name type="scientific">Vanilla planifolia</name>
    <name type="common">Vanilla</name>
    <dbReference type="NCBI Taxonomy" id="51239"/>
    <lineage>
        <taxon>Eukaryota</taxon>
        <taxon>Viridiplantae</taxon>
        <taxon>Streptophyta</taxon>
        <taxon>Embryophyta</taxon>
        <taxon>Tracheophyta</taxon>
        <taxon>Spermatophyta</taxon>
        <taxon>Magnoliopsida</taxon>
        <taxon>Liliopsida</taxon>
        <taxon>Asparagales</taxon>
        <taxon>Orchidaceae</taxon>
        <taxon>Vanilloideae</taxon>
        <taxon>Vanilleae</taxon>
        <taxon>Vanilla</taxon>
    </lineage>
</organism>
<dbReference type="Proteomes" id="UP000636800">
    <property type="component" value="Unassembled WGS sequence"/>
</dbReference>
<gene>
    <name evidence="1" type="ORF">HPP92_018784</name>
</gene>
<proteinExistence type="predicted"/>
<dbReference type="AlphaFoldDB" id="A0A835QCP4"/>
<protein>
    <submittedName>
        <fullName evidence="1">Uncharacterized protein</fullName>
    </submittedName>
</protein>
<keyword evidence="2" id="KW-1185">Reference proteome</keyword>
<evidence type="ECO:0000313" key="1">
    <source>
        <dbReference type="EMBL" id="KAG0467204.1"/>
    </source>
</evidence>
<dbReference type="OrthoDB" id="1878996at2759"/>
<name>A0A835QCP4_VANPL</name>
<comment type="caution">
    <text evidence="1">The sequence shown here is derived from an EMBL/GenBank/DDBJ whole genome shotgun (WGS) entry which is preliminary data.</text>
</comment>
<dbReference type="EMBL" id="JADCNL010000009">
    <property type="protein sequence ID" value="KAG0467204.1"/>
    <property type="molecule type" value="Genomic_DNA"/>
</dbReference>
<reference evidence="1 2" key="1">
    <citation type="journal article" date="2020" name="Nat. Food">
        <title>A phased Vanilla planifolia genome enables genetic improvement of flavour and production.</title>
        <authorList>
            <person name="Hasing T."/>
            <person name="Tang H."/>
            <person name="Brym M."/>
            <person name="Khazi F."/>
            <person name="Huang T."/>
            <person name="Chambers A.H."/>
        </authorList>
    </citation>
    <scope>NUCLEOTIDE SEQUENCE [LARGE SCALE GENOMIC DNA]</scope>
    <source>
        <tissue evidence="1">Leaf</tissue>
    </source>
</reference>
<evidence type="ECO:0000313" key="2">
    <source>
        <dbReference type="Proteomes" id="UP000636800"/>
    </source>
</evidence>